<dbReference type="EC" id="2.6.1.-" evidence="6"/>
<keyword evidence="3 6" id="KW-0032">Aminotransferase</keyword>
<dbReference type="InterPro" id="IPR050596">
    <property type="entry name" value="AspAT/PAT-like"/>
</dbReference>
<dbReference type="CDD" id="cd00609">
    <property type="entry name" value="AAT_like"/>
    <property type="match status" value="1"/>
</dbReference>
<comment type="similarity">
    <text evidence="2 6">Belongs to the class-I pyridoxal-phosphate-dependent aminotransferase family.</text>
</comment>
<dbReference type="RefSeq" id="WP_118336738.1">
    <property type="nucleotide sequence ID" value="NZ_AP025567.1"/>
</dbReference>
<dbReference type="Proteomes" id="UP000284841">
    <property type="component" value="Unassembled WGS sequence"/>
</dbReference>
<dbReference type="PANTHER" id="PTHR46383:SF1">
    <property type="entry name" value="ASPARTATE AMINOTRANSFERASE"/>
    <property type="match status" value="1"/>
</dbReference>
<dbReference type="InterPro" id="IPR004839">
    <property type="entry name" value="Aminotransferase_I/II_large"/>
</dbReference>
<comment type="cofactor">
    <cofactor evidence="1 6">
        <name>pyridoxal 5'-phosphate</name>
        <dbReference type="ChEBI" id="CHEBI:597326"/>
    </cofactor>
</comment>
<dbReference type="GO" id="GO:0008483">
    <property type="term" value="F:transaminase activity"/>
    <property type="evidence" value="ECO:0007669"/>
    <property type="project" value="UniProtKB-KW"/>
</dbReference>
<dbReference type="EMBL" id="QRMS01000011">
    <property type="protein sequence ID" value="RHJ82880.1"/>
    <property type="molecule type" value="Genomic_DNA"/>
</dbReference>
<name>A0A415DSW1_9FIRM</name>
<keyword evidence="5" id="KW-0663">Pyridoxal phosphate</keyword>
<evidence type="ECO:0000256" key="3">
    <source>
        <dbReference type="ARBA" id="ARBA00022576"/>
    </source>
</evidence>
<evidence type="ECO:0000313" key="8">
    <source>
        <dbReference type="EMBL" id="RHJ82880.1"/>
    </source>
</evidence>
<evidence type="ECO:0000256" key="2">
    <source>
        <dbReference type="ARBA" id="ARBA00007441"/>
    </source>
</evidence>
<evidence type="ECO:0000256" key="4">
    <source>
        <dbReference type="ARBA" id="ARBA00022679"/>
    </source>
</evidence>
<feature type="domain" description="Aminotransferase class I/classII large" evidence="7">
    <location>
        <begin position="33"/>
        <end position="383"/>
    </location>
</feature>
<dbReference type="FunFam" id="3.40.640.10:FF:000033">
    <property type="entry name" value="Aspartate aminotransferase"/>
    <property type="match status" value="1"/>
</dbReference>
<dbReference type="InterPro" id="IPR015421">
    <property type="entry name" value="PyrdxlP-dep_Trfase_major"/>
</dbReference>
<evidence type="ECO:0000256" key="6">
    <source>
        <dbReference type="RuleBase" id="RU000481"/>
    </source>
</evidence>
<evidence type="ECO:0000259" key="7">
    <source>
        <dbReference type="Pfam" id="PF00155"/>
    </source>
</evidence>
<dbReference type="Gene3D" id="3.40.640.10">
    <property type="entry name" value="Type I PLP-dependent aspartate aminotransferase-like (Major domain)"/>
    <property type="match status" value="1"/>
</dbReference>
<dbReference type="Pfam" id="PF00155">
    <property type="entry name" value="Aminotran_1_2"/>
    <property type="match status" value="1"/>
</dbReference>
<dbReference type="STRING" id="1776384.GCA_900086585_00333"/>
<evidence type="ECO:0000256" key="1">
    <source>
        <dbReference type="ARBA" id="ARBA00001933"/>
    </source>
</evidence>
<keyword evidence="4 6" id="KW-0808">Transferase</keyword>
<dbReference type="AlphaFoldDB" id="A0A415DSW1"/>
<sequence>MNYKFNETLLTIPPSASLAVSEKAKRLKAEGIDVITLATGEPDFDTPDAARIAGIAGIAGGHTHYNAALGLPALRQRIARKLCEENGIDASEENIILTPGGKYAVYEAIRTFITPGKAEEVMILNPAWVSYGPIVMAAGGIPVNVELSFETHYKITREALDSAVSKQTRAVIVNYPNNPTGCILSQEEAEILADFALAHDLILISDEIYERITYDKKQSVSLASLPQIADRVITLNGFSKAAAMTGWRLGYACAPKEVIGKMSILSQHTISCLSQFSMEAALAALDCQEDIARMVASYDARRSFFVKGLNDIPGVTCLVPQGAFYAWAKVDLAGKDSFEIADYLLDEARVAVVPGDSYGKGGSRCIRMSFATAEADLREALDRMRAAICKINGSSEVRK</sequence>
<dbReference type="PROSITE" id="PS00105">
    <property type="entry name" value="AA_TRANSFER_CLASS_1"/>
    <property type="match status" value="1"/>
</dbReference>
<reference evidence="8 9" key="1">
    <citation type="submission" date="2018-08" db="EMBL/GenBank/DDBJ databases">
        <title>A genome reference for cultivated species of the human gut microbiota.</title>
        <authorList>
            <person name="Zou Y."/>
            <person name="Xue W."/>
            <person name="Luo G."/>
        </authorList>
    </citation>
    <scope>NUCLEOTIDE SEQUENCE [LARGE SCALE GENOMIC DNA]</scope>
    <source>
        <strain evidence="8 9">AM07-24</strain>
    </source>
</reference>
<dbReference type="GO" id="GO:0030170">
    <property type="term" value="F:pyridoxal phosphate binding"/>
    <property type="evidence" value="ECO:0007669"/>
    <property type="project" value="InterPro"/>
</dbReference>
<protein>
    <recommendedName>
        <fullName evidence="6">Aminotransferase</fullName>
        <ecNumber evidence="6">2.6.1.-</ecNumber>
    </recommendedName>
</protein>
<organism evidence="8 9">
    <name type="scientific">Emergencia timonensis</name>
    <dbReference type="NCBI Taxonomy" id="1776384"/>
    <lineage>
        <taxon>Bacteria</taxon>
        <taxon>Bacillati</taxon>
        <taxon>Bacillota</taxon>
        <taxon>Clostridia</taxon>
        <taxon>Peptostreptococcales</taxon>
        <taxon>Anaerovoracaceae</taxon>
        <taxon>Emergencia</taxon>
    </lineage>
</organism>
<gene>
    <name evidence="8" type="ORF">DW099_19540</name>
</gene>
<proteinExistence type="inferred from homology"/>
<accession>A0A415DSW1</accession>
<evidence type="ECO:0000313" key="9">
    <source>
        <dbReference type="Proteomes" id="UP000284841"/>
    </source>
</evidence>
<dbReference type="SUPFAM" id="SSF53383">
    <property type="entry name" value="PLP-dependent transferases"/>
    <property type="match status" value="1"/>
</dbReference>
<dbReference type="InterPro" id="IPR004838">
    <property type="entry name" value="NHTrfase_class1_PyrdxlP-BS"/>
</dbReference>
<dbReference type="GO" id="GO:0006520">
    <property type="term" value="P:amino acid metabolic process"/>
    <property type="evidence" value="ECO:0007669"/>
    <property type="project" value="InterPro"/>
</dbReference>
<dbReference type="InterPro" id="IPR015422">
    <property type="entry name" value="PyrdxlP-dep_Trfase_small"/>
</dbReference>
<evidence type="ECO:0000256" key="5">
    <source>
        <dbReference type="ARBA" id="ARBA00022898"/>
    </source>
</evidence>
<comment type="caution">
    <text evidence="8">The sequence shown here is derived from an EMBL/GenBank/DDBJ whole genome shotgun (WGS) entry which is preliminary data.</text>
</comment>
<keyword evidence="9" id="KW-1185">Reference proteome</keyword>
<dbReference type="InterPro" id="IPR015424">
    <property type="entry name" value="PyrdxlP-dep_Trfase"/>
</dbReference>
<dbReference type="Gene3D" id="3.90.1150.10">
    <property type="entry name" value="Aspartate Aminotransferase, domain 1"/>
    <property type="match status" value="1"/>
</dbReference>
<dbReference type="OrthoDB" id="9802328at2"/>
<dbReference type="PANTHER" id="PTHR46383">
    <property type="entry name" value="ASPARTATE AMINOTRANSFERASE"/>
    <property type="match status" value="1"/>
</dbReference>